<sequence length="77" mass="7904">MENGDVPEDANEHCPGPQSESAGKSDACEGCPNQQICATAPKGPDPGTLSLSLSLSFSSSYVCMLQLNSSPPHLPDG</sequence>
<dbReference type="OMA" id="SYVCMLQ"/>
<name>A0A1J7FZ15_LUPAN</name>
<dbReference type="STRING" id="3871.A0A1J7FZ15"/>
<dbReference type="EMBL" id="CM007378">
    <property type="protein sequence ID" value="OIV93381.1"/>
    <property type="molecule type" value="Genomic_DNA"/>
</dbReference>
<evidence type="ECO:0000313" key="3">
    <source>
        <dbReference type="Proteomes" id="UP000188354"/>
    </source>
</evidence>
<reference evidence="2 3" key="1">
    <citation type="journal article" date="2017" name="Plant Biotechnol. J.">
        <title>A comprehensive draft genome sequence for lupin (Lupinus angustifolius), an emerging health food: insights into plant-microbe interactions and legume evolution.</title>
        <authorList>
            <person name="Hane J.K."/>
            <person name="Ming Y."/>
            <person name="Kamphuis L.G."/>
            <person name="Nelson M.N."/>
            <person name="Garg G."/>
            <person name="Atkins C.A."/>
            <person name="Bayer P.E."/>
            <person name="Bravo A."/>
            <person name="Bringans S."/>
            <person name="Cannon S."/>
            <person name="Edwards D."/>
            <person name="Foley R."/>
            <person name="Gao L.L."/>
            <person name="Harrison M.J."/>
            <person name="Huang W."/>
            <person name="Hurgobin B."/>
            <person name="Li S."/>
            <person name="Liu C.W."/>
            <person name="McGrath A."/>
            <person name="Morahan G."/>
            <person name="Murray J."/>
            <person name="Weller J."/>
            <person name="Jian J."/>
            <person name="Singh K.B."/>
        </authorList>
    </citation>
    <scope>NUCLEOTIDE SEQUENCE [LARGE SCALE GENOMIC DNA]</scope>
    <source>
        <strain evidence="3">cv. Tanjil</strain>
        <tissue evidence="2">Whole plant</tissue>
    </source>
</reference>
<protein>
    <recommendedName>
        <fullName evidence="4">Cytosolic Fe-S cluster assembly factor NBP35</fullName>
    </recommendedName>
</protein>
<organism evidence="2 3">
    <name type="scientific">Lupinus angustifolius</name>
    <name type="common">Narrow-leaved blue lupine</name>
    <dbReference type="NCBI Taxonomy" id="3871"/>
    <lineage>
        <taxon>Eukaryota</taxon>
        <taxon>Viridiplantae</taxon>
        <taxon>Streptophyta</taxon>
        <taxon>Embryophyta</taxon>
        <taxon>Tracheophyta</taxon>
        <taxon>Spermatophyta</taxon>
        <taxon>Magnoliopsida</taxon>
        <taxon>eudicotyledons</taxon>
        <taxon>Gunneridae</taxon>
        <taxon>Pentapetalae</taxon>
        <taxon>rosids</taxon>
        <taxon>fabids</taxon>
        <taxon>Fabales</taxon>
        <taxon>Fabaceae</taxon>
        <taxon>Papilionoideae</taxon>
        <taxon>50 kb inversion clade</taxon>
        <taxon>genistoids sensu lato</taxon>
        <taxon>core genistoids</taxon>
        <taxon>Genisteae</taxon>
        <taxon>Lupinus</taxon>
    </lineage>
</organism>
<proteinExistence type="predicted"/>
<dbReference type="AlphaFoldDB" id="A0A1J7FZ15"/>
<evidence type="ECO:0008006" key="4">
    <source>
        <dbReference type="Google" id="ProtNLM"/>
    </source>
</evidence>
<gene>
    <name evidence="2" type="ORF">TanjilG_24101</name>
</gene>
<dbReference type="Proteomes" id="UP000188354">
    <property type="component" value="Chromosome LG18"/>
</dbReference>
<feature type="region of interest" description="Disordered" evidence="1">
    <location>
        <begin position="1"/>
        <end position="30"/>
    </location>
</feature>
<accession>A0A1J7FZ15</accession>
<dbReference type="Gramene" id="OIV93381">
    <property type="protein sequence ID" value="OIV93381"/>
    <property type="gene ID" value="TanjilG_24101"/>
</dbReference>
<evidence type="ECO:0000256" key="1">
    <source>
        <dbReference type="SAM" id="MobiDB-lite"/>
    </source>
</evidence>
<evidence type="ECO:0000313" key="2">
    <source>
        <dbReference type="EMBL" id="OIV93381.1"/>
    </source>
</evidence>
<keyword evidence="3" id="KW-1185">Reference proteome</keyword>